<dbReference type="PANTHER" id="PTHR33677:SF5">
    <property type="entry name" value="TRANSCRIPTIONAL REPRESSOR FRMR"/>
    <property type="match status" value="1"/>
</dbReference>
<evidence type="ECO:0000256" key="1">
    <source>
        <dbReference type="ARBA" id="ARBA00005260"/>
    </source>
</evidence>
<keyword evidence="4" id="KW-1185">Reference proteome</keyword>
<comment type="caution">
    <text evidence="2">The sequence shown here is derived from an EMBL/GenBank/DDBJ whole genome shotgun (WGS) entry which is preliminary data.</text>
</comment>
<dbReference type="GO" id="GO:0003677">
    <property type="term" value="F:DNA binding"/>
    <property type="evidence" value="ECO:0007669"/>
    <property type="project" value="UniProtKB-KW"/>
</dbReference>
<dbReference type="RefSeq" id="WP_015012952.1">
    <property type="nucleotide sequence ID" value="NZ_JAVDTL010000005.1"/>
</dbReference>
<keyword evidence="2" id="KW-0238">DNA-binding</keyword>
<dbReference type="Proteomes" id="UP001253458">
    <property type="component" value="Unassembled WGS sequence"/>
</dbReference>
<name>A0AAJ2BVA0_ACIDE</name>
<dbReference type="PANTHER" id="PTHR33677">
    <property type="entry name" value="TRANSCRIPTIONAL REPRESSOR FRMR-RELATED"/>
    <property type="match status" value="1"/>
</dbReference>
<comment type="similarity">
    <text evidence="1">Belongs to the FrmR/RcnR family.</text>
</comment>
<gene>
    <name evidence="2" type="ORF">J2W88_003475</name>
    <name evidence="3" type="ORF">J2W93_002635</name>
</gene>
<evidence type="ECO:0000313" key="2">
    <source>
        <dbReference type="EMBL" id="MDR6768173.1"/>
    </source>
</evidence>
<dbReference type="AlphaFoldDB" id="A0AAJ2BVA0"/>
<dbReference type="Pfam" id="PF02583">
    <property type="entry name" value="Trns_repr_metal"/>
    <property type="match status" value="1"/>
</dbReference>
<dbReference type="GO" id="GO:0046872">
    <property type="term" value="F:metal ion binding"/>
    <property type="evidence" value="ECO:0007669"/>
    <property type="project" value="InterPro"/>
</dbReference>
<evidence type="ECO:0000313" key="3">
    <source>
        <dbReference type="EMBL" id="MDR6837797.1"/>
    </source>
</evidence>
<protein>
    <submittedName>
        <fullName evidence="2">DNA-binding FrmR family transcriptional regulator</fullName>
    </submittedName>
</protein>
<dbReference type="GO" id="GO:0045892">
    <property type="term" value="P:negative regulation of DNA-templated transcription"/>
    <property type="evidence" value="ECO:0007669"/>
    <property type="project" value="UniProtKB-ARBA"/>
</dbReference>
<evidence type="ECO:0000313" key="4">
    <source>
        <dbReference type="Proteomes" id="UP001249076"/>
    </source>
</evidence>
<dbReference type="CDD" id="cd10153">
    <property type="entry name" value="RcnR-FrmR-like_DUF156"/>
    <property type="match status" value="1"/>
</dbReference>
<evidence type="ECO:0000313" key="5">
    <source>
        <dbReference type="Proteomes" id="UP001253458"/>
    </source>
</evidence>
<proteinExistence type="inferred from homology"/>
<dbReference type="EMBL" id="JAVDTL010000005">
    <property type="protein sequence ID" value="MDR6768173.1"/>
    <property type="molecule type" value="Genomic_DNA"/>
</dbReference>
<dbReference type="Gene3D" id="1.20.58.1000">
    <property type="entry name" value="Metal-sensitive repressor, helix protomer"/>
    <property type="match status" value="1"/>
</dbReference>
<dbReference type="InterPro" id="IPR003735">
    <property type="entry name" value="Metal_Tscrpt_repr"/>
</dbReference>
<dbReference type="InterPro" id="IPR038390">
    <property type="entry name" value="Metal_Tscrpt_repr_sf"/>
</dbReference>
<dbReference type="Proteomes" id="UP001249076">
    <property type="component" value="Unassembled WGS sequence"/>
</dbReference>
<sequence>MSHTSREKSKLIARVRRIKGQIEGIERALDSDAPCVEVLRQIASVRGAVSGLTAEVMEDHLREHVLAPSDDTERHRGGEQMIEVIRAYMK</sequence>
<reference evidence="2 4" key="1">
    <citation type="submission" date="2023-07" db="EMBL/GenBank/DDBJ databases">
        <title>Sorghum-associated microbial communities from plants grown in Nebraska, USA.</title>
        <authorList>
            <person name="Schachtman D."/>
        </authorList>
    </citation>
    <scope>NUCLEOTIDE SEQUENCE</scope>
    <source>
        <strain evidence="3 4">BE105</strain>
        <strain evidence="2">BE69</strain>
    </source>
</reference>
<dbReference type="EMBL" id="JAVDTS010000003">
    <property type="protein sequence ID" value="MDR6837797.1"/>
    <property type="molecule type" value="Genomic_DNA"/>
</dbReference>
<organism evidence="2 5">
    <name type="scientific">Acidovorax delafieldii</name>
    <name type="common">Pseudomonas delafieldii</name>
    <dbReference type="NCBI Taxonomy" id="47920"/>
    <lineage>
        <taxon>Bacteria</taxon>
        <taxon>Pseudomonadati</taxon>
        <taxon>Pseudomonadota</taxon>
        <taxon>Betaproteobacteria</taxon>
        <taxon>Burkholderiales</taxon>
        <taxon>Comamonadaceae</taxon>
        <taxon>Acidovorax</taxon>
    </lineage>
</organism>
<accession>A0AAJ2BVA0</accession>